<reference evidence="2" key="1">
    <citation type="journal article" date="2019" name="Int. J. Syst. Evol. Microbiol.">
        <title>The Global Catalogue of Microorganisms (GCM) 10K type strain sequencing project: providing services to taxonomists for standard genome sequencing and annotation.</title>
        <authorList>
            <consortium name="The Broad Institute Genomics Platform"/>
            <consortium name="The Broad Institute Genome Sequencing Center for Infectious Disease"/>
            <person name="Wu L."/>
            <person name="Ma J."/>
        </authorList>
    </citation>
    <scope>NUCLEOTIDE SEQUENCE [LARGE SCALE GENOMIC DNA]</scope>
    <source>
        <strain evidence="2">CGMCC 1.16225</strain>
    </source>
</reference>
<protein>
    <recommendedName>
        <fullName evidence="3">IS630 family transposase</fullName>
    </recommendedName>
</protein>
<name>A0ABW4UAR1_9HYPH</name>
<sequence length="47" mass="5395">MNLRYRVDLDQPERDELTAMLAGGKQPARKLKRAQILLVSMAVENRV</sequence>
<dbReference type="EMBL" id="JBHUGZ010000012">
    <property type="protein sequence ID" value="MFD1984573.1"/>
    <property type="molecule type" value="Genomic_DNA"/>
</dbReference>
<comment type="caution">
    <text evidence="1">The sequence shown here is derived from an EMBL/GenBank/DDBJ whole genome shotgun (WGS) entry which is preliminary data.</text>
</comment>
<dbReference type="RefSeq" id="WP_379100349.1">
    <property type="nucleotide sequence ID" value="NZ_JBHUGZ010000012.1"/>
</dbReference>
<keyword evidence="2" id="KW-1185">Reference proteome</keyword>
<evidence type="ECO:0000313" key="1">
    <source>
        <dbReference type="EMBL" id="MFD1984573.1"/>
    </source>
</evidence>
<dbReference type="Proteomes" id="UP001597405">
    <property type="component" value="Unassembled WGS sequence"/>
</dbReference>
<evidence type="ECO:0008006" key="3">
    <source>
        <dbReference type="Google" id="ProtNLM"/>
    </source>
</evidence>
<evidence type="ECO:0000313" key="2">
    <source>
        <dbReference type="Proteomes" id="UP001597405"/>
    </source>
</evidence>
<gene>
    <name evidence="1" type="ORF">ACFSOZ_18575</name>
</gene>
<accession>A0ABW4UAR1</accession>
<organism evidence="1 2">
    <name type="scientific">Mesorhizobium newzealandense</name>
    <dbReference type="NCBI Taxonomy" id="1300302"/>
    <lineage>
        <taxon>Bacteria</taxon>
        <taxon>Pseudomonadati</taxon>
        <taxon>Pseudomonadota</taxon>
        <taxon>Alphaproteobacteria</taxon>
        <taxon>Hyphomicrobiales</taxon>
        <taxon>Phyllobacteriaceae</taxon>
        <taxon>Mesorhizobium</taxon>
    </lineage>
</organism>
<proteinExistence type="predicted"/>